<dbReference type="Gene3D" id="3.20.20.450">
    <property type="entry name" value="EAL domain"/>
    <property type="match status" value="1"/>
</dbReference>
<keyword evidence="3" id="KW-1185">Reference proteome</keyword>
<protein>
    <submittedName>
        <fullName evidence="2">EAL domain-containing protein</fullName>
    </submittedName>
</protein>
<dbReference type="AlphaFoldDB" id="A0A974NPZ2"/>
<gene>
    <name evidence="2" type="ORF">I6J18_07580</name>
</gene>
<dbReference type="EMBL" id="CP068053">
    <property type="protein sequence ID" value="QQT01709.1"/>
    <property type="molecule type" value="Genomic_DNA"/>
</dbReference>
<reference evidence="2 3" key="1">
    <citation type="submission" date="2021-01" db="EMBL/GenBank/DDBJ databases">
        <title>FDA dAtabase for Regulatory Grade micrObial Sequences (FDA-ARGOS): Supporting development and validation of Infectious Disease Dx tests.</title>
        <authorList>
            <person name="Nelson B."/>
            <person name="Plummer A."/>
            <person name="Tallon L."/>
            <person name="Sadzewicz L."/>
            <person name="Zhao X."/>
            <person name="Boylan J."/>
            <person name="Ott S."/>
            <person name="Bowen H."/>
            <person name="Vavikolanu K."/>
            <person name="Mehta A."/>
            <person name="Aluvathingal J."/>
            <person name="Nadendla S."/>
            <person name="Myers T."/>
            <person name="Yan Y."/>
            <person name="Sichtig H."/>
        </authorList>
    </citation>
    <scope>NUCLEOTIDE SEQUENCE [LARGE SCALE GENOMIC DNA]</scope>
    <source>
        <strain evidence="2 3">FDAARGOS_1161</strain>
    </source>
</reference>
<dbReference type="PANTHER" id="PTHR33121:SF82">
    <property type="entry name" value="SIGNAL TRANSDUCTION PROTEIN CONTAINING A EAL DOMAIN"/>
    <property type="match status" value="1"/>
</dbReference>
<sequence>MNSEDILANLDRVQPFFQPIFSADEHRVAGFEILGRYKTETGYQSLGPFFLDSKIPMEYRNEVDNNLLDKALAILSAKEEDFLIFINRDPNLLMIDHGEQFLSIIQTYFKGDAVSRIVLELSDTDYEEILDSLQHVLSYYRTFGMKIALDHNGAESKMDRIAQISPHILKVNLEQLRKTSGEVTQVILFSLSFLARKIGANLLFEHIESQYQLRYAWKNGGRYYQGFLLAKPELELVDRDILRENFKKECRGFITLEMKKLENVYQLTNKFNEDMKSFMVKHKKTAGYGEWLHTLAEKIESMSFRLYICNEEGFQISPNILKKEGNWIVQETYMGKNWSWRPYFLENIVQMKHEKKGILSDLYSDIESGETIRTFSFPLDHNSYLFIDLSYEYLYENDDLL</sequence>
<dbReference type="RefSeq" id="WP_040375980.1">
    <property type="nucleotide sequence ID" value="NZ_CP068053.1"/>
</dbReference>
<evidence type="ECO:0000259" key="1">
    <source>
        <dbReference type="PROSITE" id="PS50883"/>
    </source>
</evidence>
<dbReference type="SMART" id="SM00052">
    <property type="entry name" value="EAL"/>
    <property type="match status" value="1"/>
</dbReference>
<name>A0A974NPZ2_PERPY</name>
<dbReference type="PANTHER" id="PTHR33121">
    <property type="entry name" value="CYCLIC DI-GMP PHOSPHODIESTERASE PDEF"/>
    <property type="match status" value="1"/>
</dbReference>
<dbReference type="SUPFAM" id="SSF141868">
    <property type="entry name" value="EAL domain-like"/>
    <property type="match status" value="1"/>
</dbReference>
<dbReference type="InterPro" id="IPR018842">
    <property type="entry name" value="YkuI_C"/>
</dbReference>
<feature type="domain" description="EAL" evidence="1">
    <location>
        <begin position="1"/>
        <end position="246"/>
    </location>
</feature>
<evidence type="ECO:0000313" key="3">
    <source>
        <dbReference type="Proteomes" id="UP000595254"/>
    </source>
</evidence>
<dbReference type="KEGG" id="ppsr:I6J18_07580"/>
<dbReference type="Pfam" id="PF00563">
    <property type="entry name" value="EAL"/>
    <property type="match status" value="1"/>
</dbReference>
<dbReference type="SUPFAM" id="SSF103190">
    <property type="entry name" value="Sensory domain-like"/>
    <property type="match status" value="1"/>
</dbReference>
<evidence type="ECO:0000313" key="2">
    <source>
        <dbReference type="EMBL" id="QQT01709.1"/>
    </source>
</evidence>
<dbReference type="Gene3D" id="3.30.450.20">
    <property type="entry name" value="PAS domain"/>
    <property type="match status" value="1"/>
</dbReference>
<organism evidence="2 3">
    <name type="scientific">Peribacillus psychrosaccharolyticus</name>
    <name type="common">Bacillus psychrosaccharolyticus</name>
    <dbReference type="NCBI Taxonomy" id="1407"/>
    <lineage>
        <taxon>Bacteria</taxon>
        <taxon>Bacillati</taxon>
        <taxon>Bacillota</taxon>
        <taxon>Bacilli</taxon>
        <taxon>Bacillales</taxon>
        <taxon>Bacillaceae</taxon>
        <taxon>Peribacillus</taxon>
    </lineage>
</organism>
<dbReference type="InterPro" id="IPR029151">
    <property type="entry name" value="Sensor-like_sf"/>
</dbReference>
<dbReference type="CDD" id="cd01948">
    <property type="entry name" value="EAL"/>
    <property type="match status" value="1"/>
</dbReference>
<dbReference type="InterPro" id="IPR050706">
    <property type="entry name" value="Cyclic-di-GMP_PDE-like"/>
</dbReference>
<accession>A0A974NPZ2</accession>
<proteinExistence type="predicted"/>
<dbReference type="InterPro" id="IPR001633">
    <property type="entry name" value="EAL_dom"/>
</dbReference>
<dbReference type="PROSITE" id="PS50883">
    <property type="entry name" value="EAL"/>
    <property type="match status" value="1"/>
</dbReference>
<dbReference type="Gene3D" id="1.20.5.170">
    <property type="match status" value="1"/>
</dbReference>
<dbReference type="Proteomes" id="UP000595254">
    <property type="component" value="Chromosome"/>
</dbReference>
<dbReference type="InterPro" id="IPR035919">
    <property type="entry name" value="EAL_sf"/>
</dbReference>
<dbReference type="Pfam" id="PF10388">
    <property type="entry name" value="YkuI_C"/>
    <property type="match status" value="1"/>
</dbReference>
<dbReference type="GO" id="GO:0071111">
    <property type="term" value="F:cyclic-guanylate-specific phosphodiesterase activity"/>
    <property type="evidence" value="ECO:0007669"/>
    <property type="project" value="InterPro"/>
</dbReference>